<dbReference type="CDD" id="cd05123">
    <property type="entry name" value="STKc_AGC"/>
    <property type="match status" value="1"/>
</dbReference>
<feature type="domain" description="Protein kinase" evidence="7">
    <location>
        <begin position="89"/>
        <end position="343"/>
    </location>
</feature>
<dbReference type="GO" id="GO:0004674">
    <property type="term" value="F:protein serine/threonine kinase activity"/>
    <property type="evidence" value="ECO:0007669"/>
    <property type="project" value="UniProtKB-KW"/>
</dbReference>
<dbReference type="PhylomeDB" id="A0A061B2P4"/>
<keyword evidence="2" id="KW-0597">Phosphoprotein</keyword>
<dbReference type="PANTHER" id="PTHR24351">
    <property type="entry name" value="RIBOSOMAL PROTEIN S6 KINASE"/>
    <property type="match status" value="1"/>
</dbReference>
<gene>
    <name evidence="9" type="ORF">CYFA0S_08e01640g</name>
</gene>
<keyword evidence="4" id="KW-0547">Nucleotide-binding</keyword>
<dbReference type="PROSITE" id="PS50011">
    <property type="entry name" value="PROTEIN_KINASE_DOM"/>
    <property type="match status" value="1"/>
</dbReference>
<dbReference type="GO" id="GO:0005524">
    <property type="term" value="F:ATP binding"/>
    <property type="evidence" value="ECO:0007669"/>
    <property type="project" value="UniProtKB-KW"/>
</dbReference>
<feature type="domain" description="AGC-kinase C-terminal" evidence="8">
    <location>
        <begin position="344"/>
        <end position="423"/>
    </location>
</feature>
<dbReference type="InterPro" id="IPR017892">
    <property type="entry name" value="Pkinase_C"/>
</dbReference>
<evidence type="ECO:0000259" key="8">
    <source>
        <dbReference type="PROSITE" id="PS51285"/>
    </source>
</evidence>
<dbReference type="VEuPathDB" id="FungiDB:BON22_2459"/>
<dbReference type="InterPro" id="IPR011009">
    <property type="entry name" value="Kinase-like_dom_sf"/>
</dbReference>
<dbReference type="InterPro" id="IPR045270">
    <property type="entry name" value="STKc_AGC"/>
</dbReference>
<protein>
    <submittedName>
        <fullName evidence="9">CYFA0S08e01640g1_1</fullName>
    </submittedName>
</protein>
<dbReference type="FunFam" id="1.10.510.10:FF:000048">
    <property type="entry name" value="Protein kinase C"/>
    <property type="match status" value="1"/>
</dbReference>
<dbReference type="SUPFAM" id="SSF56112">
    <property type="entry name" value="Protein kinase-like (PK-like)"/>
    <property type="match status" value="1"/>
</dbReference>
<evidence type="ECO:0000313" key="9">
    <source>
        <dbReference type="EMBL" id="CDR41925.1"/>
    </source>
</evidence>
<keyword evidence="6" id="KW-0067">ATP-binding</keyword>
<dbReference type="EMBL" id="LK052893">
    <property type="protein sequence ID" value="CDR41925.1"/>
    <property type="molecule type" value="Genomic_DNA"/>
</dbReference>
<organism evidence="9">
    <name type="scientific">Cyberlindnera fabianii</name>
    <name type="common">Yeast</name>
    <name type="synonym">Hansenula fabianii</name>
    <dbReference type="NCBI Taxonomy" id="36022"/>
    <lineage>
        <taxon>Eukaryota</taxon>
        <taxon>Fungi</taxon>
        <taxon>Dikarya</taxon>
        <taxon>Ascomycota</taxon>
        <taxon>Saccharomycotina</taxon>
        <taxon>Saccharomycetes</taxon>
        <taxon>Phaffomycetales</taxon>
        <taxon>Phaffomycetaceae</taxon>
        <taxon>Cyberlindnera</taxon>
    </lineage>
</organism>
<sequence length="423" mass="47902">MNVFTLDEDDDDGRDFYKEFQDKLSVTDSISIPLTKNRRRKSSTASNRNAPVNRLGTSVEIGIENSYINEESVPVERIISAGKPKPSDFEPIKVLGVGSYGKVLLVCENKTGKLFAQKQLKKASLVIQNKTVERTINERSILESVNHPSIVKLYYAFQDEQKVYLLLEYLQGGELFQHLQQEKFLSETNASVYLAQIILALEHLHKIGIVYRDLKPENVLLDSNGYLVLTDFGLSKVGLNDEELCTSLIGTPEYMAPEILQDVPYDYAVDFWSLGCVMYDMLTGSPPFTGNNNKKIYDKIVANKLKIPFYLSNEAKDLLLRLLKKSPTKRLTNFDTLKKHQFFRKINWKEIETRQFTPPIVPIITDPALAENFDSDFTDMAITPVGSLGAGLTINNKPSTTNDFGDMFKGFSYTDKDLSHIYS</sequence>
<dbReference type="InterPro" id="IPR000961">
    <property type="entry name" value="AGC-kinase_C"/>
</dbReference>
<evidence type="ECO:0000256" key="1">
    <source>
        <dbReference type="ARBA" id="ARBA00022527"/>
    </source>
</evidence>
<dbReference type="Pfam" id="PF00433">
    <property type="entry name" value="Pkinase_C"/>
    <property type="match status" value="1"/>
</dbReference>
<dbReference type="PROSITE" id="PS00108">
    <property type="entry name" value="PROTEIN_KINASE_ST"/>
    <property type="match status" value="1"/>
</dbReference>
<dbReference type="Pfam" id="PF00069">
    <property type="entry name" value="Pkinase"/>
    <property type="match status" value="1"/>
</dbReference>
<dbReference type="SMART" id="SM00220">
    <property type="entry name" value="S_TKc"/>
    <property type="match status" value="1"/>
</dbReference>
<evidence type="ECO:0000256" key="5">
    <source>
        <dbReference type="ARBA" id="ARBA00022777"/>
    </source>
</evidence>
<dbReference type="FunFam" id="3.30.200.20:FF:000042">
    <property type="entry name" value="Aurora kinase A"/>
    <property type="match status" value="1"/>
</dbReference>
<proteinExistence type="predicted"/>
<dbReference type="Gene3D" id="3.30.200.20">
    <property type="entry name" value="Phosphorylase Kinase, domain 1"/>
    <property type="match status" value="1"/>
</dbReference>
<dbReference type="Gene3D" id="1.10.510.10">
    <property type="entry name" value="Transferase(Phosphotransferase) domain 1"/>
    <property type="match status" value="1"/>
</dbReference>
<dbReference type="OrthoDB" id="63267at2759"/>
<name>A0A061B2P4_CYBFA</name>
<evidence type="ECO:0000259" key="7">
    <source>
        <dbReference type="PROSITE" id="PS50011"/>
    </source>
</evidence>
<dbReference type="InterPro" id="IPR008271">
    <property type="entry name" value="Ser/Thr_kinase_AS"/>
</dbReference>
<keyword evidence="5" id="KW-0418">Kinase</keyword>
<reference evidence="9" key="1">
    <citation type="journal article" date="2014" name="Genome Announc.">
        <title>Genome sequence of the yeast Cyberlindnera fabianii (Hansenula fabianii).</title>
        <authorList>
            <person name="Freel K.C."/>
            <person name="Sarilar V."/>
            <person name="Neuveglise C."/>
            <person name="Devillers H."/>
            <person name="Friedrich A."/>
            <person name="Schacherer J."/>
        </authorList>
    </citation>
    <scope>NUCLEOTIDE SEQUENCE</scope>
    <source>
        <strain evidence="9">YJS4271</strain>
    </source>
</reference>
<accession>A0A061B2P4</accession>
<dbReference type="AlphaFoldDB" id="A0A061B2P4"/>
<evidence type="ECO:0000256" key="3">
    <source>
        <dbReference type="ARBA" id="ARBA00022679"/>
    </source>
</evidence>
<keyword evidence="3" id="KW-0808">Transferase</keyword>
<dbReference type="SMART" id="SM00133">
    <property type="entry name" value="S_TK_X"/>
    <property type="match status" value="1"/>
</dbReference>
<evidence type="ECO:0000256" key="4">
    <source>
        <dbReference type="ARBA" id="ARBA00022741"/>
    </source>
</evidence>
<evidence type="ECO:0000256" key="2">
    <source>
        <dbReference type="ARBA" id="ARBA00022553"/>
    </source>
</evidence>
<dbReference type="PROSITE" id="PS51285">
    <property type="entry name" value="AGC_KINASE_CTER"/>
    <property type="match status" value="1"/>
</dbReference>
<keyword evidence="1" id="KW-0723">Serine/threonine-protein kinase</keyword>
<evidence type="ECO:0000256" key="6">
    <source>
        <dbReference type="ARBA" id="ARBA00022840"/>
    </source>
</evidence>
<dbReference type="InterPro" id="IPR000719">
    <property type="entry name" value="Prot_kinase_dom"/>
</dbReference>